<dbReference type="AlphaFoldDB" id="A0AAX2ACT1"/>
<dbReference type="PANTHER" id="PTHR12993">
    <property type="entry name" value="N-ACETYLGLUCOSAMINYL-PHOSPHATIDYLINOSITOL DE-N-ACETYLASE-RELATED"/>
    <property type="match status" value="1"/>
</dbReference>
<dbReference type="PANTHER" id="PTHR12993:SF11">
    <property type="entry name" value="N-ACETYLGLUCOSAMINYL-PHOSPHATIDYLINOSITOL DE-N-ACETYLASE"/>
    <property type="match status" value="1"/>
</dbReference>
<proteinExistence type="predicted"/>
<evidence type="ECO:0008006" key="3">
    <source>
        <dbReference type="Google" id="ProtNLM"/>
    </source>
</evidence>
<protein>
    <recommendedName>
        <fullName evidence="3">Deacetylase, PIG-L family</fullName>
    </recommendedName>
</protein>
<dbReference type="InterPro" id="IPR003737">
    <property type="entry name" value="GlcNAc_PI_deacetylase-related"/>
</dbReference>
<dbReference type="Proteomes" id="UP000290092">
    <property type="component" value="Unassembled WGS sequence"/>
</dbReference>
<gene>
    <name evidence="1" type="ORF">CP985_13850</name>
</gene>
<sequence>MSLFKNKKILVLGAHCDDEVLGVGGTILKAKEDGAKVDVLILTDSSSSQHLNDLEKQKNRNTYFYECCNILNVDNAYKWNLPDMKLDTLSHIEINKKLEEFLCEKKYDIVFVHHPNDINKDHQIVFDSLMVVARPVPNQSIKKIFTYYTPSSTEWGGYSSSTQFLPNCYIDITKFLEKKKLALLKYKDELKEFPHPRSIENIEHMAKFFGSQVGLLAAEPFNLIRIIER</sequence>
<dbReference type="KEGG" id="amyt:AMYT_0890"/>
<dbReference type="SUPFAM" id="SSF102588">
    <property type="entry name" value="LmbE-like"/>
    <property type="match status" value="1"/>
</dbReference>
<dbReference type="Pfam" id="PF02585">
    <property type="entry name" value="PIG-L"/>
    <property type="match status" value="1"/>
</dbReference>
<reference evidence="1 2" key="1">
    <citation type="submission" date="2017-09" db="EMBL/GenBank/DDBJ databases">
        <title>Genomics of the genus Arcobacter.</title>
        <authorList>
            <person name="Perez-Cataluna A."/>
            <person name="Figueras M.J."/>
            <person name="Salas-Masso N."/>
        </authorList>
    </citation>
    <scope>NUCLEOTIDE SEQUENCE [LARGE SCALE GENOMIC DNA]</scope>
    <source>
        <strain evidence="1 2">CECT 7386</strain>
    </source>
</reference>
<dbReference type="InterPro" id="IPR024078">
    <property type="entry name" value="LmbE-like_dom_sf"/>
</dbReference>
<evidence type="ECO:0000313" key="2">
    <source>
        <dbReference type="Proteomes" id="UP000290092"/>
    </source>
</evidence>
<dbReference type="Gene3D" id="3.40.50.10320">
    <property type="entry name" value="LmbE-like"/>
    <property type="match status" value="1"/>
</dbReference>
<comment type="caution">
    <text evidence="1">The sequence shown here is derived from an EMBL/GenBank/DDBJ whole genome shotgun (WGS) entry which is preliminary data.</text>
</comment>
<keyword evidence="2" id="KW-1185">Reference proteome</keyword>
<organism evidence="1 2">
    <name type="scientific">Malaciobacter mytili LMG 24559</name>
    <dbReference type="NCBI Taxonomy" id="1032238"/>
    <lineage>
        <taxon>Bacteria</taxon>
        <taxon>Pseudomonadati</taxon>
        <taxon>Campylobacterota</taxon>
        <taxon>Epsilonproteobacteria</taxon>
        <taxon>Campylobacterales</taxon>
        <taxon>Arcobacteraceae</taxon>
        <taxon>Malaciobacter</taxon>
    </lineage>
</organism>
<dbReference type="EMBL" id="NXID01000071">
    <property type="protein sequence ID" value="RXK12939.1"/>
    <property type="molecule type" value="Genomic_DNA"/>
</dbReference>
<name>A0AAX2ACT1_9BACT</name>
<accession>A0AAX2ACT1</accession>
<dbReference type="GO" id="GO:0016811">
    <property type="term" value="F:hydrolase activity, acting on carbon-nitrogen (but not peptide) bonds, in linear amides"/>
    <property type="evidence" value="ECO:0007669"/>
    <property type="project" value="TreeGrafter"/>
</dbReference>
<dbReference type="RefSeq" id="WP_114841350.1">
    <property type="nucleotide sequence ID" value="NZ_CP031219.1"/>
</dbReference>
<evidence type="ECO:0000313" key="1">
    <source>
        <dbReference type="EMBL" id="RXK12939.1"/>
    </source>
</evidence>